<dbReference type="Gene3D" id="3.10.105.10">
    <property type="entry name" value="Dipeptide-binding Protein, Domain 3"/>
    <property type="match status" value="1"/>
</dbReference>
<sequence>MGWSARGAVLGVGIVILSACGADSDPAGDGSSSVSVRGCNPQSPLVPAWTAESCGGQVVDQLFSKLVRYHPETAEPVNEIAASIESDDNQTWVVTLEEGWTFHNGEAITAHSFVDAWNWAAYAPNGAVNSRFFQAIEGYDELQPSDLDEDEFSGGEITPDMVREEEMSGLQVDDDMKFTVTLSQPESSFPLRLGYVAYAPLPEEFFADPEAYGDAPVGSGPFQFAEWVPGAEIRLEAYPGYQGAGRPQIDEVIFRIYQDDTAAYGDLQADNLDIMPHLPSSALADDAYRSDLGDRFVEREALVVSKVTFAPESVDPALADPRLRQAISMAIDRDAIIDNIFHGTREPATGWVSPGVEGYEPDVCGEYCTFQPDRARELLEEAGGYSDTLTLTYNADGENRPWVDATCNSIHNTLGIECVGVPVADFGTFRTKIQAREIGGIFRNVWQADYPSIESFLGPVYSTGAPSNDGDFSDPEFDELIGEAASMQGDDAIDRYNAAESLLSSGMPSIPLWYASTVAGYSTRVDHVEITPFQSVDLLNVTLR</sequence>
<dbReference type="Gene3D" id="3.40.190.10">
    <property type="entry name" value="Periplasmic binding protein-like II"/>
    <property type="match status" value="1"/>
</dbReference>
<feature type="domain" description="Solute-binding protein family 5" evidence="1">
    <location>
        <begin position="75"/>
        <end position="465"/>
    </location>
</feature>
<reference evidence="2 3" key="1">
    <citation type="submission" date="2019-11" db="EMBL/GenBank/DDBJ databases">
        <authorList>
            <person name="Li X.-J."/>
            <person name="Feng X.-M."/>
        </authorList>
    </citation>
    <scope>NUCLEOTIDE SEQUENCE [LARGE SCALE GENOMIC DNA]</scope>
    <source>
        <strain evidence="2 3">XMNu-373</strain>
    </source>
</reference>
<dbReference type="GO" id="GO:0043190">
    <property type="term" value="C:ATP-binding cassette (ABC) transporter complex"/>
    <property type="evidence" value="ECO:0007669"/>
    <property type="project" value="InterPro"/>
</dbReference>
<dbReference type="PROSITE" id="PS51257">
    <property type="entry name" value="PROKAR_LIPOPROTEIN"/>
    <property type="match status" value="1"/>
</dbReference>
<dbReference type="GO" id="GO:0015833">
    <property type="term" value="P:peptide transport"/>
    <property type="evidence" value="ECO:0007669"/>
    <property type="project" value="TreeGrafter"/>
</dbReference>
<dbReference type="GO" id="GO:1904680">
    <property type="term" value="F:peptide transmembrane transporter activity"/>
    <property type="evidence" value="ECO:0007669"/>
    <property type="project" value="TreeGrafter"/>
</dbReference>
<gene>
    <name evidence="2" type="ORF">F7O44_22125</name>
</gene>
<dbReference type="InterPro" id="IPR000914">
    <property type="entry name" value="SBP_5_dom"/>
</dbReference>
<accession>A0A7K3M912</accession>
<evidence type="ECO:0000313" key="3">
    <source>
        <dbReference type="Proteomes" id="UP000460435"/>
    </source>
</evidence>
<dbReference type="InterPro" id="IPR030678">
    <property type="entry name" value="Peptide/Ni-bd"/>
</dbReference>
<dbReference type="CDD" id="cd00995">
    <property type="entry name" value="PBP2_NikA_DppA_OppA_like"/>
    <property type="match status" value="1"/>
</dbReference>
<dbReference type="SUPFAM" id="SSF53850">
    <property type="entry name" value="Periplasmic binding protein-like II"/>
    <property type="match status" value="1"/>
</dbReference>
<dbReference type="PANTHER" id="PTHR30290:SF83">
    <property type="entry name" value="ABC TRANSPORTER SUBSTRATE-BINDING PROTEIN"/>
    <property type="match status" value="1"/>
</dbReference>
<dbReference type="PIRSF" id="PIRSF002741">
    <property type="entry name" value="MppA"/>
    <property type="match status" value="1"/>
</dbReference>
<organism evidence="2 3">
    <name type="scientific">Phytoactinopolyspora mesophila</name>
    <dbReference type="NCBI Taxonomy" id="2650750"/>
    <lineage>
        <taxon>Bacteria</taxon>
        <taxon>Bacillati</taxon>
        <taxon>Actinomycetota</taxon>
        <taxon>Actinomycetes</taxon>
        <taxon>Jiangellales</taxon>
        <taxon>Jiangellaceae</taxon>
        <taxon>Phytoactinopolyspora</taxon>
    </lineage>
</organism>
<dbReference type="Proteomes" id="UP000460435">
    <property type="component" value="Unassembled WGS sequence"/>
</dbReference>
<dbReference type="GO" id="GO:0042597">
    <property type="term" value="C:periplasmic space"/>
    <property type="evidence" value="ECO:0007669"/>
    <property type="project" value="UniProtKB-ARBA"/>
</dbReference>
<dbReference type="PANTHER" id="PTHR30290">
    <property type="entry name" value="PERIPLASMIC BINDING COMPONENT OF ABC TRANSPORTER"/>
    <property type="match status" value="1"/>
</dbReference>
<protein>
    <submittedName>
        <fullName evidence="2">ABC transporter substrate-binding protein</fullName>
    </submittedName>
</protein>
<proteinExistence type="predicted"/>
<comment type="caution">
    <text evidence="2">The sequence shown here is derived from an EMBL/GenBank/DDBJ whole genome shotgun (WGS) entry which is preliminary data.</text>
</comment>
<dbReference type="InterPro" id="IPR039424">
    <property type="entry name" value="SBP_5"/>
</dbReference>
<evidence type="ECO:0000259" key="1">
    <source>
        <dbReference type="Pfam" id="PF00496"/>
    </source>
</evidence>
<dbReference type="RefSeq" id="WP_162452457.1">
    <property type="nucleotide sequence ID" value="NZ_WLZY01000008.1"/>
</dbReference>
<dbReference type="Gene3D" id="3.90.76.10">
    <property type="entry name" value="Dipeptide-binding Protein, Domain 1"/>
    <property type="match status" value="1"/>
</dbReference>
<dbReference type="EMBL" id="WLZY01000008">
    <property type="protein sequence ID" value="NDL59774.1"/>
    <property type="molecule type" value="Genomic_DNA"/>
</dbReference>
<dbReference type="AlphaFoldDB" id="A0A7K3M912"/>
<name>A0A7K3M912_9ACTN</name>
<evidence type="ECO:0000313" key="2">
    <source>
        <dbReference type="EMBL" id="NDL59774.1"/>
    </source>
</evidence>
<keyword evidence="3" id="KW-1185">Reference proteome</keyword>
<dbReference type="Pfam" id="PF00496">
    <property type="entry name" value="SBP_bac_5"/>
    <property type="match status" value="1"/>
</dbReference>